<keyword evidence="10" id="KW-1185">Reference proteome</keyword>
<gene>
    <name evidence="11" type="primary">LOC123741909</name>
</gene>
<keyword evidence="4" id="KW-0970">Cilium biogenesis/degradation</keyword>
<evidence type="ECO:0000256" key="2">
    <source>
        <dbReference type="ARBA" id="ARBA00011495"/>
    </source>
</evidence>
<protein>
    <recommendedName>
        <fullName evidence="9">B9 domain-containing protein 1</fullName>
    </recommendedName>
</protein>
<comment type="function">
    <text evidence="7">Component of the tectonic-like complex, a complex localized at the transition zone of primary cilia and acting as a barrier that prevents diffusion of transmembrane proteins between the cilia and plasma membranes. Required for ciliogenesis and sonic hedgehog/SHH signaling.</text>
</comment>
<dbReference type="InterPro" id="IPR010796">
    <property type="entry name" value="C2_B9-type_dom"/>
</dbReference>
<comment type="subcellular location">
    <subcellularLocation>
        <location evidence="1">Cytoplasm</location>
        <location evidence="1">Cytoskeleton</location>
        <location evidence="1">Cilium basal body</location>
    </subcellularLocation>
</comment>
<evidence type="ECO:0000256" key="7">
    <source>
        <dbReference type="ARBA" id="ARBA00037148"/>
    </source>
</evidence>
<evidence type="ECO:0000256" key="3">
    <source>
        <dbReference type="ARBA" id="ARBA00022490"/>
    </source>
</evidence>
<dbReference type="PANTHER" id="PTHR12968">
    <property type="entry name" value="B9 DOMAIN-CONTAINING"/>
    <property type="match status" value="1"/>
</dbReference>
<evidence type="ECO:0000256" key="4">
    <source>
        <dbReference type="ARBA" id="ARBA00022794"/>
    </source>
</evidence>
<evidence type="ECO:0000313" key="11">
    <source>
        <dbReference type="RefSeq" id="XP_045572147.1"/>
    </source>
</evidence>
<evidence type="ECO:0000313" key="10">
    <source>
        <dbReference type="Proteomes" id="UP001652741"/>
    </source>
</evidence>
<dbReference type="Proteomes" id="UP001652741">
    <property type="component" value="Chromosome ssa03"/>
</dbReference>
<comment type="subunit">
    <text evidence="2">Part of the tectonic-like complex (also named B9 complex).</text>
</comment>
<name>A0ABM3EM65_SALSA</name>
<dbReference type="GeneID" id="123741909"/>
<evidence type="ECO:0000256" key="5">
    <source>
        <dbReference type="ARBA" id="ARBA00023212"/>
    </source>
</evidence>
<accession>A0ABM3EM65</accession>
<evidence type="ECO:0000256" key="8">
    <source>
        <dbReference type="ARBA" id="ARBA00038411"/>
    </source>
</evidence>
<dbReference type="RefSeq" id="XP_045572147.1">
    <property type="nucleotide sequence ID" value="XM_045716191.1"/>
</dbReference>
<evidence type="ECO:0000256" key="9">
    <source>
        <dbReference type="ARBA" id="ARBA00039274"/>
    </source>
</evidence>
<keyword evidence="3" id="KW-0963">Cytoplasm</keyword>
<evidence type="ECO:0000256" key="6">
    <source>
        <dbReference type="ARBA" id="ARBA00023273"/>
    </source>
</evidence>
<keyword evidence="6" id="KW-0966">Cell projection</keyword>
<keyword evidence="5" id="KW-0206">Cytoskeleton</keyword>
<proteinExistence type="inferred from homology"/>
<evidence type="ECO:0000256" key="1">
    <source>
        <dbReference type="ARBA" id="ARBA00004120"/>
    </source>
</evidence>
<comment type="similarity">
    <text evidence="8">Belongs to the B9D family.</text>
</comment>
<dbReference type="PANTHER" id="PTHR12968:SF1">
    <property type="entry name" value="B9 DOMAIN-CONTAINING PROTEIN 1"/>
    <property type="match status" value="1"/>
</dbReference>
<organism evidence="10 11">
    <name type="scientific">Salmo salar</name>
    <name type="common">Atlantic salmon</name>
    <dbReference type="NCBI Taxonomy" id="8030"/>
    <lineage>
        <taxon>Eukaryota</taxon>
        <taxon>Metazoa</taxon>
        <taxon>Chordata</taxon>
        <taxon>Craniata</taxon>
        <taxon>Vertebrata</taxon>
        <taxon>Euteleostomi</taxon>
        <taxon>Actinopterygii</taxon>
        <taxon>Neopterygii</taxon>
        <taxon>Teleostei</taxon>
        <taxon>Protacanthopterygii</taxon>
        <taxon>Salmoniformes</taxon>
        <taxon>Salmonidae</taxon>
        <taxon>Salmoninae</taxon>
        <taxon>Salmo</taxon>
    </lineage>
</organism>
<sequence length="135" mass="14975">MAISNPSVFLLMINGQIEGANFPEYDDLYCKYCFVYGHDWAPTSGLEEGISQITSKSRDSPQRMIWNFPLEITFKSTNPLGWPQIVVSVYGPDTFGNDVVRGYGATHIPFTPGQSVSLLLLLLLLSPLLDSQDLS</sequence>
<reference evidence="11" key="1">
    <citation type="submission" date="2025-08" db="UniProtKB">
        <authorList>
            <consortium name="RefSeq"/>
        </authorList>
    </citation>
    <scope>IDENTIFICATION</scope>
</reference>
<feature type="non-terminal residue" evidence="11">
    <location>
        <position position="135"/>
    </location>
</feature>
<dbReference type="PROSITE" id="PS51381">
    <property type="entry name" value="C2_B9"/>
    <property type="match status" value="1"/>
</dbReference>
<dbReference type="Pfam" id="PF07162">
    <property type="entry name" value="B9-C2"/>
    <property type="match status" value="1"/>
</dbReference>